<dbReference type="Proteomes" id="UP000030748">
    <property type="component" value="Unassembled WGS sequence"/>
</dbReference>
<evidence type="ECO:0000313" key="13">
    <source>
        <dbReference type="EMBL" id="EYU41880.1"/>
    </source>
</evidence>
<feature type="active site" evidence="11">
    <location>
        <position position="91"/>
    </location>
</feature>
<keyword evidence="9" id="KW-0496">Mitochondrion</keyword>
<dbReference type="PANTHER" id="PTHR46041:SF2">
    <property type="entry name" value="MITOCHONDRIAL INNER MEMBRANE PROTEASE SUBUNIT 2"/>
    <property type="match status" value="1"/>
</dbReference>
<dbReference type="PhylomeDB" id="A0A022RSG7"/>
<evidence type="ECO:0000313" key="14">
    <source>
        <dbReference type="Proteomes" id="UP000030748"/>
    </source>
</evidence>
<evidence type="ECO:0000256" key="5">
    <source>
        <dbReference type="ARBA" id="ARBA00022692"/>
    </source>
</evidence>
<evidence type="ECO:0000256" key="1">
    <source>
        <dbReference type="ARBA" id="ARBA00004434"/>
    </source>
</evidence>
<dbReference type="SUPFAM" id="SSF51306">
    <property type="entry name" value="LexA/Signal peptidase"/>
    <property type="match status" value="1"/>
</dbReference>
<evidence type="ECO:0000256" key="11">
    <source>
        <dbReference type="PIRSR" id="PIRSR600223-1"/>
    </source>
</evidence>
<keyword evidence="6" id="KW-0999">Mitochondrion inner membrane</keyword>
<keyword evidence="7" id="KW-0378">Hydrolase</keyword>
<dbReference type="InterPro" id="IPR019757">
    <property type="entry name" value="Pept_S26A_signal_pept_1_Lys-AS"/>
</dbReference>
<protein>
    <recommendedName>
        <fullName evidence="3">Mitochondrial inner membrane protease subunit 2</fullName>
    </recommendedName>
</protein>
<dbReference type="KEGG" id="egt:105953077"/>
<evidence type="ECO:0000256" key="7">
    <source>
        <dbReference type="ARBA" id="ARBA00022801"/>
    </source>
</evidence>
<keyword evidence="14" id="KW-1185">Reference proteome</keyword>
<dbReference type="InterPro" id="IPR036286">
    <property type="entry name" value="LexA/Signal_pep-like_sf"/>
</dbReference>
<keyword evidence="4" id="KW-0645">Protease</keyword>
<feature type="active site" evidence="11">
    <location>
        <position position="38"/>
    </location>
</feature>
<feature type="domain" description="Peptidase S26" evidence="12">
    <location>
        <begin position="106"/>
        <end position="147"/>
    </location>
</feature>
<dbReference type="NCBIfam" id="TIGR02227">
    <property type="entry name" value="sigpep_I_bact"/>
    <property type="match status" value="1"/>
</dbReference>
<evidence type="ECO:0000256" key="2">
    <source>
        <dbReference type="ARBA" id="ARBA00007066"/>
    </source>
</evidence>
<comment type="similarity">
    <text evidence="2">Belongs to the peptidase S26 family. IMP2 subfamily.</text>
</comment>
<sequence length="170" mass="18752">MANGNFIWNVGRKYFAAGVIGLAISDRYASLMAVRGSSMAPTFNPYERKSSRSVSDDYVLVEKLCLGKYEFVRGDVVVFRSPSNYKEKNVKRITALPGDSVHLPSFDTVRIPSGHCWVEGDSSACSLDSRSFGPIPLGLICGRITHVEWPPQRMGKVDSGVSEDRLPFTT</sequence>
<name>A0A022RSG7_ERYGU</name>
<dbReference type="Pfam" id="PF10502">
    <property type="entry name" value="Peptidase_S26"/>
    <property type="match status" value="2"/>
</dbReference>
<dbReference type="PROSITE" id="PS00760">
    <property type="entry name" value="SPASE_I_2"/>
    <property type="match status" value="1"/>
</dbReference>
<dbReference type="AlphaFoldDB" id="A0A022RSG7"/>
<dbReference type="EMBL" id="KI630319">
    <property type="protein sequence ID" value="EYU41880.1"/>
    <property type="molecule type" value="Genomic_DNA"/>
</dbReference>
<keyword evidence="10" id="KW-0472">Membrane</keyword>
<dbReference type="PANTHER" id="PTHR46041">
    <property type="entry name" value="MITOCHONDRIAL INNER MEMBRANE PROTEASE SUBUNIT 2"/>
    <property type="match status" value="1"/>
</dbReference>
<dbReference type="CDD" id="cd06530">
    <property type="entry name" value="S26_SPase_I"/>
    <property type="match status" value="1"/>
</dbReference>
<organism evidence="13 14">
    <name type="scientific">Erythranthe guttata</name>
    <name type="common">Yellow monkey flower</name>
    <name type="synonym">Mimulus guttatus</name>
    <dbReference type="NCBI Taxonomy" id="4155"/>
    <lineage>
        <taxon>Eukaryota</taxon>
        <taxon>Viridiplantae</taxon>
        <taxon>Streptophyta</taxon>
        <taxon>Embryophyta</taxon>
        <taxon>Tracheophyta</taxon>
        <taxon>Spermatophyta</taxon>
        <taxon>Magnoliopsida</taxon>
        <taxon>eudicotyledons</taxon>
        <taxon>Gunneridae</taxon>
        <taxon>Pentapetalae</taxon>
        <taxon>asterids</taxon>
        <taxon>lamiids</taxon>
        <taxon>Lamiales</taxon>
        <taxon>Phrymaceae</taxon>
        <taxon>Erythranthe</taxon>
    </lineage>
</organism>
<dbReference type="PRINTS" id="PR00727">
    <property type="entry name" value="LEADERPTASE"/>
</dbReference>
<dbReference type="InterPro" id="IPR019533">
    <property type="entry name" value="Peptidase_S26"/>
</dbReference>
<dbReference type="OMA" id="RITHVEW"/>
<dbReference type="eggNOG" id="KOG1568">
    <property type="taxonomic scope" value="Eukaryota"/>
</dbReference>
<gene>
    <name evidence="13" type="ORF">MIMGU_mgv1a015032mg</name>
</gene>
<dbReference type="InterPro" id="IPR000223">
    <property type="entry name" value="Pept_S26A_signal_pept_1"/>
</dbReference>
<feature type="domain" description="Peptidase S26" evidence="12">
    <location>
        <begin position="9"/>
        <end position="102"/>
    </location>
</feature>
<dbReference type="FunFam" id="2.10.109.10:FF:000005">
    <property type="entry name" value="Mitochondrial inner membrane protease subunit"/>
    <property type="match status" value="1"/>
</dbReference>
<evidence type="ECO:0000256" key="4">
    <source>
        <dbReference type="ARBA" id="ARBA00022670"/>
    </source>
</evidence>
<dbReference type="GO" id="GO:0042720">
    <property type="term" value="C:mitochondrial inner membrane peptidase complex"/>
    <property type="evidence" value="ECO:0000318"/>
    <property type="project" value="GO_Central"/>
</dbReference>
<reference evidence="13 14" key="1">
    <citation type="journal article" date="2013" name="Proc. Natl. Acad. Sci. U.S.A.">
        <title>Fine-scale variation in meiotic recombination in Mimulus inferred from population shotgun sequencing.</title>
        <authorList>
            <person name="Hellsten U."/>
            <person name="Wright K.M."/>
            <person name="Jenkins J."/>
            <person name="Shu S."/>
            <person name="Yuan Y."/>
            <person name="Wessler S.R."/>
            <person name="Schmutz J."/>
            <person name="Willis J.H."/>
            <person name="Rokhsar D.S."/>
        </authorList>
    </citation>
    <scope>NUCLEOTIDE SEQUENCE [LARGE SCALE GENOMIC DNA]</scope>
    <source>
        <strain evidence="14">cv. DUN x IM62</strain>
    </source>
</reference>
<dbReference type="GO" id="GO:0006627">
    <property type="term" value="P:protein processing involved in protein targeting to mitochondrion"/>
    <property type="evidence" value="ECO:0000318"/>
    <property type="project" value="GO_Central"/>
</dbReference>
<dbReference type="GO" id="GO:0004175">
    <property type="term" value="F:endopeptidase activity"/>
    <property type="evidence" value="ECO:0000318"/>
    <property type="project" value="GO_Central"/>
</dbReference>
<dbReference type="InterPro" id="IPR037730">
    <property type="entry name" value="IMP2"/>
</dbReference>
<dbReference type="OrthoDB" id="9996127at2759"/>
<evidence type="ECO:0000256" key="9">
    <source>
        <dbReference type="ARBA" id="ARBA00023128"/>
    </source>
</evidence>
<dbReference type="Gene3D" id="2.10.109.10">
    <property type="entry name" value="Umud Fragment, subunit A"/>
    <property type="match status" value="1"/>
</dbReference>
<evidence type="ECO:0000256" key="8">
    <source>
        <dbReference type="ARBA" id="ARBA00022989"/>
    </source>
</evidence>
<evidence type="ECO:0000256" key="6">
    <source>
        <dbReference type="ARBA" id="ARBA00022792"/>
    </source>
</evidence>
<evidence type="ECO:0000256" key="10">
    <source>
        <dbReference type="ARBA" id="ARBA00023136"/>
    </source>
</evidence>
<dbReference type="GO" id="GO:0006465">
    <property type="term" value="P:signal peptide processing"/>
    <property type="evidence" value="ECO:0007669"/>
    <property type="project" value="InterPro"/>
</dbReference>
<comment type="subcellular location">
    <subcellularLocation>
        <location evidence="1">Mitochondrion inner membrane</location>
        <topology evidence="1">Single-pass membrane protein</topology>
    </subcellularLocation>
</comment>
<accession>A0A022RSG7</accession>
<evidence type="ECO:0000259" key="12">
    <source>
        <dbReference type="Pfam" id="PF10502"/>
    </source>
</evidence>
<keyword evidence="5" id="KW-0812">Transmembrane</keyword>
<dbReference type="STRING" id="4155.A0A022RSG7"/>
<proteinExistence type="inferred from homology"/>
<dbReference type="GO" id="GO:0004252">
    <property type="term" value="F:serine-type endopeptidase activity"/>
    <property type="evidence" value="ECO:0007669"/>
    <property type="project" value="InterPro"/>
</dbReference>
<evidence type="ECO:0000256" key="3">
    <source>
        <dbReference type="ARBA" id="ARBA00013650"/>
    </source>
</evidence>
<keyword evidence="8" id="KW-1133">Transmembrane helix</keyword>